<keyword evidence="3 4" id="KW-0418">Kinase</keyword>
<evidence type="ECO:0000256" key="3">
    <source>
        <dbReference type="ARBA" id="ARBA00022777"/>
    </source>
</evidence>
<sequence length="322" mass="36801">MAAPLRQVEGFFVSQSINLNYLASLKKFSDQLGGHGELLSMDEEDSIIVKPCNGIERDFYENSIAHPGFARWMPKYYGTLRLHDSQPPLLDQQLDVNNNIISCDIKPQTTKETICIENVLSKFKKPCVMDLKLGTQLWGEDADERKRQKAILKAERTTSEYCRNLTPITIIKCFADFFMAEISPSQRQLVINRFIEDLTSFLEALEKQDVRLRSASLLFVYEGDPNAFTEALNKEEEETQDNQKSSKLTSGEDYVEDEDIEDTDYDSDIDEDDDDEFKVTELKIIDFAHSYFRDGVGKDEGCLLGVNNAIRCLKQVLNEITN</sequence>
<dbReference type="Proteomes" id="UP000789901">
    <property type="component" value="Unassembled WGS sequence"/>
</dbReference>
<name>A0ABN7VT90_GIGMA</name>
<evidence type="ECO:0000256" key="1">
    <source>
        <dbReference type="ARBA" id="ARBA00007374"/>
    </source>
</evidence>
<dbReference type="PANTHER" id="PTHR12400:SF103">
    <property type="entry name" value="INOSITOL POLYPHOSPHATE MULTIKINASE"/>
    <property type="match status" value="1"/>
</dbReference>
<dbReference type="PANTHER" id="PTHR12400">
    <property type="entry name" value="INOSITOL POLYPHOSPHATE KINASE"/>
    <property type="match status" value="1"/>
</dbReference>
<evidence type="ECO:0000313" key="7">
    <source>
        <dbReference type="Proteomes" id="UP000789901"/>
    </source>
</evidence>
<evidence type="ECO:0000256" key="2">
    <source>
        <dbReference type="ARBA" id="ARBA00022679"/>
    </source>
</evidence>
<evidence type="ECO:0000256" key="4">
    <source>
        <dbReference type="RuleBase" id="RU363090"/>
    </source>
</evidence>
<organism evidence="6 7">
    <name type="scientific">Gigaspora margarita</name>
    <dbReference type="NCBI Taxonomy" id="4874"/>
    <lineage>
        <taxon>Eukaryota</taxon>
        <taxon>Fungi</taxon>
        <taxon>Fungi incertae sedis</taxon>
        <taxon>Mucoromycota</taxon>
        <taxon>Glomeromycotina</taxon>
        <taxon>Glomeromycetes</taxon>
        <taxon>Diversisporales</taxon>
        <taxon>Gigasporaceae</taxon>
        <taxon>Gigaspora</taxon>
    </lineage>
</organism>
<evidence type="ECO:0000256" key="5">
    <source>
        <dbReference type="SAM" id="MobiDB-lite"/>
    </source>
</evidence>
<feature type="compositionally biased region" description="Acidic residues" evidence="5">
    <location>
        <begin position="253"/>
        <end position="272"/>
    </location>
</feature>
<dbReference type="InterPro" id="IPR038286">
    <property type="entry name" value="IPK_sf"/>
</dbReference>
<keyword evidence="7" id="KW-1185">Reference proteome</keyword>
<protein>
    <recommendedName>
        <fullName evidence="4">Kinase</fullName>
        <ecNumber evidence="4">2.7.-.-</ecNumber>
    </recommendedName>
</protein>
<proteinExistence type="inferred from homology"/>
<reference evidence="6 7" key="1">
    <citation type="submission" date="2021-06" db="EMBL/GenBank/DDBJ databases">
        <authorList>
            <person name="Kallberg Y."/>
            <person name="Tangrot J."/>
            <person name="Rosling A."/>
        </authorList>
    </citation>
    <scope>NUCLEOTIDE SEQUENCE [LARGE SCALE GENOMIC DNA]</scope>
    <source>
        <strain evidence="6 7">120-4 pot B 10/14</strain>
    </source>
</reference>
<comment type="caution">
    <text evidence="6">The sequence shown here is derived from an EMBL/GenBank/DDBJ whole genome shotgun (WGS) entry which is preliminary data.</text>
</comment>
<dbReference type="EC" id="2.7.-.-" evidence="4"/>
<evidence type="ECO:0000313" key="6">
    <source>
        <dbReference type="EMBL" id="CAG8797564.1"/>
    </source>
</evidence>
<dbReference type="Pfam" id="PF03770">
    <property type="entry name" value="IPK"/>
    <property type="match status" value="1"/>
</dbReference>
<comment type="similarity">
    <text evidence="1 4">Belongs to the inositol phosphokinase (IPK) family.</text>
</comment>
<feature type="region of interest" description="Disordered" evidence="5">
    <location>
        <begin position="234"/>
        <end position="272"/>
    </location>
</feature>
<dbReference type="InterPro" id="IPR005522">
    <property type="entry name" value="IPK"/>
</dbReference>
<gene>
    <name evidence="6" type="ORF">GMARGA_LOCUS22421</name>
</gene>
<accession>A0ABN7VT90</accession>
<keyword evidence="2 4" id="KW-0808">Transferase</keyword>
<dbReference type="Gene3D" id="3.30.470.160">
    <property type="entry name" value="Inositol polyphosphate kinase"/>
    <property type="match status" value="2"/>
</dbReference>
<dbReference type="EMBL" id="CAJVQB010021614">
    <property type="protein sequence ID" value="CAG8797564.1"/>
    <property type="molecule type" value="Genomic_DNA"/>
</dbReference>
<dbReference type="SUPFAM" id="SSF56104">
    <property type="entry name" value="SAICAR synthase-like"/>
    <property type="match status" value="1"/>
</dbReference>